<evidence type="ECO:0000313" key="11">
    <source>
        <dbReference type="Proteomes" id="UP000790580"/>
    </source>
</evidence>
<dbReference type="CDD" id="cd06828">
    <property type="entry name" value="PLPDE_III_DapDC"/>
    <property type="match status" value="1"/>
</dbReference>
<dbReference type="PRINTS" id="PR01179">
    <property type="entry name" value="ODADCRBXLASE"/>
</dbReference>
<dbReference type="SUPFAM" id="SSF50621">
    <property type="entry name" value="Alanine racemase C-terminal domain-like"/>
    <property type="match status" value="1"/>
</dbReference>
<comment type="cofactor">
    <cofactor evidence="1 5 7">
        <name>pyridoxal 5'-phosphate</name>
        <dbReference type="ChEBI" id="CHEBI:597326"/>
    </cofactor>
</comment>
<dbReference type="Pfam" id="PF00278">
    <property type="entry name" value="Orn_DAP_Arg_deC"/>
    <property type="match status" value="1"/>
</dbReference>
<evidence type="ECO:0000259" key="9">
    <source>
        <dbReference type="Pfam" id="PF02784"/>
    </source>
</evidence>
<feature type="modified residue" description="N6-(pyridoxal phosphate)lysine" evidence="5">
    <location>
        <position position="66"/>
    </location>
</feature>
<feature type="binding site" evidence="5">
    <location>
        <position position="390"/>
    </location>
    <ligand>
        <name>substrate</name>
    </ligand>
</feature>
<dbReference type="Pfam" id="PF02784">
    <property type="entry name" value="Orn_Arg_deC_N"/>
    <property type="match status" value="1"/>
</dbReference>
<feature type="binding site" evidence="5">
    <location>
        <begin position="290"/>
        <end position="293"/>
    </location>
    <ligand>
        <name>pyridoxal 5'-phosphate</name>
        <dbReference type="ChEBI" id="CHEBI:597326"/>
    </ligand>
</feature>
<protein>
    <recommendedName>
        <fullName evidence="5 6">Diaminopimelate decarboxylase</fullName>
        <shortName evidence="5">DAP decarboxylase</shortName>
        <shortName evidence="5">DAPDC</shortName>
        <ecNumber evidence="5 6">4.1.1.20</ecNumber>
    </recommendedName>
</protein>
<keyword evidence="5" id="KW-0028">Amino-acid biosynthesis</keyword>
<feature type="domain" description="Orn/DAP/Arg decarboxylase 2 C-terminal" evidence="8">
    <location>
        <begin position="33"/>
        <end position="388"/>
    </location>
</feature>
<proteinExistence type="inferred from homology"/>
<feature type="binding site" evidence="5">
    <location>
        <position position="330"/>
    </location>
    <ligand>
        <name>substrate</name>
    </ligand>
</feature>
<evidence type="ECO:0000256" key="5">
    <source>
        <dbReference type="HAMAP-Rule" id="MF_02120"/>
    </source>
</evidence>
<dbReference type="InterPro" id="IPR009006">
    <property type="entry name" value="Ala_racemase/Decarboxylase_C"/>
</dbReference>
<gene>
    <name evidence="5 10" type="primary">lysA</name>
    <name evidence="10" type="ORF">KS407_21610</name>
</gene>
<accession>A0ABS6JZK2</accession>
<comment type="caution">
    <text evidence="10">The sequence shown here is derived from an EMBL/GenBank/DDBJ whole genome shotgun (WGS) entry which is preliminary data.</text>
</comment>
<dbReference type="GO" id="GO:0008836">
    <property type="term" value="F:diaminopimelate decarboxylase activity"/>
    <property type="evidence" value="ECO:0007669"/>
    <property type="project" value="UniProtKB-EC"/>
</dbReference>
<evidence type="ECO:0000256" key="3">
    <source>
        <dbReference type="ARBA" id="ARBA00022898"/>
    </source>
</evidence>
<keyword evidence="5 7" id="KW-0457">Lysine biosynthesis</keyword>
<sequence>MGLYGTSRINNQGHLEIGGVDTTSLAEKYGTPLYVYDVEDMSKRALEFKNAFDKHDMKYQVAYASKAFSCVAMIQLVDELGLSLDVVSGGELYTALKAGFPVERIHFHGNNKSPEEIEMAVREGIGCIVVDNFTELSWLMAITESLKKNMNVLIRITPGVEAHTHEYISTGQEDSKFGFDIQSGQASKAIEMLQANDYLNLEGVHSHIGSQIFETNGFTSAIEEIYKVLIVWKNTLDYDLKVLNLGGGFGIRYTNEDNPLPLRSYVDAMVEAVKEKVQEANMTMPEIWIEPGRAIVGEAGTTIYTVGSRKDIPGVRSYVSVDGGMTDNIRPALYQAKYEAVLANKMNEDTAEKVSIAGKCCESGDMLIWDLDLPQVEMGDLLAVSSTGAYGYSMANNYNRILKPAVVFVEAGEDYCVIERETYEDLVRHELGYKKKQKDQSLIKSI</sequence>
<dbReference type="PRINTS" id="PR01181">
    <property type="entry name" value="DAPDCRBXLASE"/>
</dbReference>
<dbReference type="EMBL" id="JAHQCR010000088">
    <property type="protein sequence ID" value="MBU9724025.1"/>
    <property type="molecule type" value="Genomic_DNA"/>
</dbReference>
<evidence type="ECO:0000259" key="8">
    <source>
        <dbReference type="Pfam" id="PF00278"/>
    </source>
</evidence>
<dbReference type="InterPro" id="IPR022643">
    <property type="entry name" value="De-COase2_C"/>
</dbReference>
<name>A0ABS6JZK2_9BACI</name>
<feature type="binding site" evidence="5">
    <location>
        <position position="293"/>
    </location>
    <ligand>
        <name>substrate</name>
    </ligand>
</feature>
<dbReference type="Gene3D" id="3.20.20.10">
    <property type="entry name" value="Alanine racemase"/>
    <property type="match status" value="1"/>
</dbReference>
<evidence type="ECO:0000256" key="7">
    <source>
        <dbReference type="RuleBase" id="RU003738"/>
    </source>
</evidence>
<evidence type="ECO:0000256" key="6">
    <source>
        <dbReference type="NCBIfam" id="TIGR01048"/>
    </source>
</evidence>
<dbReference type="RefSeq" id="WP_088075015.1">
    <property type="nucleotide sequence ID" value="NZ_JAHQCR010000088.1"/>
</dbReference>
<reference evidence="10 11" key="1">
    <citation type="submission" date="2021-06" db="EMBL/GenBank/DDBJ databases">
        <title>Bacillus sp. RD4P76, an endophyte from a halophyte.</title>
        <authorList>
            <person name="Sun J.-Q."/>
        </authorList>
    </citation>
    <scope>NUCLEOTIDE SEQUENCE [LARGE SCALE GENOMIC DNA]</scope>
    <source>
        <strain evidence="10 11">JCM 17098</strain>
    </source>
</reference>
<dbReference type="InterPro" id="IPR029066">
    <property type="entry name" value="PLP-binding_barrel"/>
</dbReference>
<dbReference type="EC" id="4.1.1.20" evidence="5 6"/>
<feature type="binding site" evidence="5">
    <location>
        <position position="390"/>
    </location>
    <ligand>
        <name>pyridoxal 5'-phosphate</name>
        <dbReference type="ChEBI" id="CHEBI:597326"/>
    </ligand>
</feature>
<keyword evidence="4 5" id="KW-0456">Lyase</keyword>
<comment type="similarity">
    <text evidence="5">Belongs to the Orn/Lys/Arg decarboxylase class-II family. LysA subfamily.</text>
</comment>
<feature type="binding site" evidence="5">
    <location>
        <position position="248"/>
    </location>
    <ligand>
        <name>pyridoxal 5'-phosphate</name>
        <dbReference type="ChEBI" id="CHEBI:597326"/>
    </ligand>
</feature>
<evidence type="ECO:0000313" key="10">
    <source>
        <dbReference type="EMBL" id="MBU9724025.1"/>
    </source>
</evidence>
<comment type="pathway">
    <text evidence="5 7">Amino-acid biosynthesis; L-lysine biosynthesis via DAP pathway; L-lysine from DL-2,6-diaminopimelate: step 1/1.</text>
</comment>
<dbReference type="InterPro" id="IPR002986">
    <property type="entry name" value="DAP_deCOOHase_LysA"/>
</dbReference>
<feature type="binding site" evidence="5">
    <location>
        <position position="334"/>
    </location>
    <ligand>
        <name>substrate</name>
    </ligand>
</feature>
<feature type="binding site" evidence="5">
    <location>
        <position position="362"/>
    </location>
    <ligand>
        <name>substrate</name>
    </ligand>
</feature>
<dbReference type="NCBIfam" id="TIGR01048">
    <property type="entry name" value="lysA"/>
    <property type="match status" value="1"/>
</dbReference>
<comment type="function">
    <text evidence="5">Specifically catalyzes the decarboxylation of meso-diaminopimelate (meso-DAP) to L-lysine.</text>
</comment>
<dbReference type="InterPro" id="IPR000183">
    <property type="entry name" value="Orn/DAP/Arg_de-COase"/>
</dbReference>
<keyword evidence="2 5" id="KW-0210">Decarboxylase</keyword>
<dbReference type="PANTHER" id="PTHR43727:SF2">
    <property type="entry name" value="GROUP IV DECARBOXYLASE"/>
    <property type="match status" value="1"/>
</dbReference>
<comment type="subunit">
    <text evidence="5">Homodimer.</text>
</comment>
<comment type="catalytic activity">
    <reaction evidence="5 7">
        <text>meso-2,6-diaminopimelate + H(+) = L-lysine + CO2</text>
        <dbReference type="Rhea" id="RHEA:15101"/>
        <dbReference type="ChEBI" id="CHEBI:15378"/>
        <dbReference type="ChEBI" id="CHEBI:16526"/>
        <dbReference type="ChEBI" id="CHEBI:32551"/>
        <dbReference type="ChEBI" id="CHEBI:57791"/>
        <dbReference type="EC" id="4.1.1.20"/>
    </reaction>
</comment>
<evidence type="ECO:0000256" key="1">
    <source>
        <dbReference type="ARBA" id="ARBA00001933"/>
    </source>
</evidence>
<feature type="domain" description="Orn/DAP/Arg decarboxylase 2 N-terminal" evidence="9">
    <location>
        <begin position="40"/>
        <end position="297"/>
    </location>
</feature>
<dbReference type="SUPFAM" id="SSF51419">
    <property type="entry name" value="PLP-binding barrel"/>
    <property type="match status" value="1"/>
</dbReference>
<dbReference type="HAMAP" id="MF_02120">
    <property type="entry name" value="LysA"/>
    <property type="match status" value="1"/>
</dbReference>
<organism evidence="10 11">
    <name type="scientific">Evansella alkalicola</name>
    <dbReference type="NCBI Taxonomy" id="745819"/>
    <lineage>
        <taxon>Bacteria</taxon>
        <taxon>Bacillati</taxon>
        <taxon>Bacillota</taxon>
        <taxon>Bacilli</taxon>
        <taxon>Bacillales</taxon>
        <taxon>Bacillaceae</taxon>
        <taxon>Evansella</taxon>
    </lineage>
</organism>
<dbReference type="PANTHER" id="PTHR43727">
    <property type="entry name" value="DIAMINOPIMELATE DECARBOXYLASE"/>
    <property type="match status" value="1"/>
</dbReference>
<dbReference type="InterPro" id="IPR022644">
    <property type="entry name" value="De-COase2_N"/>
</dbReference>
<dbReference type="Proteomes" id="UP000790580">
    <property type="component" value="Unassembled WGS sequence"/>
</dbReference>
<keyword evidence="3 5" id="KW-0663">Pyridoxal phosphate</keyword>
<dbReference type="InterPro" id="IPR022653">
    <property type="entry name" value="De-COase2_pyr-phos_BS"/>
</dbReference>
<evidence type="ECO:0000256" key="2">
    <source>
        <dbReference type="ARBA" id="ARBA00022793"/>
    </source>
</evidence>
<dbReference type="Gene3D" id="2.40.37.10">
    <property type="entry name" value="Lyase, Ornithine Decarboxylase, Chain A, domain 1"/>
    <property type="match status" value="1"/>
</dbReference>
<keyword evidence="11" id="KW-1185">Reference proteome</keyword>
<dbReference type="PROSITE" id="PS00878">
    <property type="entry name" value="ODR_DC_2_1"/>
    <property type="match status" value="1"/>
</dbReference>
<evidence type="ECO:0000256" key="4">
    <source>
        <dbReference type="ARBA" id="ARBA00023239"/>
    </source>
</evidence>